<keyword evidence="1" id="KW-0472">Membrane</keyword>
<gene>
    <name evidence="2" type="ORF">METZ01_LOCUS229231</name>
</gene>
<reference evidence="2" key="1">
    <citation type="submission" date="2018-05" db="EMBL/GenBank/DDBJ databases">
        <authorList>
            <person name="Lanie J.A."/>
            <person name="Ng W.-L."/>
            <person name="Kazmierczak K.M."/>
            <person name="Andrzejewski T.M."/>
            <person name="Davidsen T.M."/>
            <person name="Wayne K.J."/>
            <person name="Tettelin H."/>
            <person name="Glass J.I."/>
            <person name="Rusch D."/>
            <person name="Podicherti R."/>
            <person name="Tsui H.-C.T."/>
            <person name="Winkler M.E."/>
        </authorList>
    </citation>
    <scope>NUCLEOTIDE SEQUENCE</scope>
</reference>
<evidence type="ECO:0000313" key="2">
    <source>
        <dbReference type="EMBL" id="SVB76377.1"/>
    </source>
</evidence>
<evidence type="ECO:0000256" key="1">
    <source>
        <dbReference type="SAM" id="Phobius"/>
    </source>
</evidence>
<accession>A0A382GP31</accession>
<evidence type="ECO:0008006" key="3">
    <source>
        <dbReference type="Google" id="ProtNLM"/>
    </source>
</evidence>
<dbReference type="EMBL" id="UINC01056396">
    <property type="protein sequence ID" value="SVB76377.1"/>
    <property type="molecule type" value="Genomic_DNA"/>
</dbReference>
<feature type="transmembrane region" description="Helical" evidence="1">
    <location>
        <begin position="60"/>
        <end position="81"/>
    </location>
</feature>
<dbReference type="AlphaFoldDB" id="A0A382GP31"/>
<proteinExistence type="predicted"/>
<sequence>MANKSVLGLFVDETVVGDALSSLRKSGYKDNELEVMTGSPYPEGTFGEAEPHHKLFRYPIFGAVIGFTVALVITAGTQLAYPLVTGGKPILSIPPMLVIFYEMTLLFSVIVTILGALFESRLPKIFMGAYDERIMTEGYIGVVVTVSESRIKKAEDTLKKSGAESTKRGWE</sequence>
<dbReference type="Pfam" id="PF11821">
    <property type="entry name" value="ActD"/>
    <property type="match status" value="1"/>
</dbReference>
<protein>
    <recommendedName>
        <fullName evidence="3">DUF3341 domain-containing protein</fullName>
    </recommendedName>
</protein>
<dbReference type="InterPro" id="IPR021776">
    <property type="entry name" value="ActD"/>
</dbReference>
<name>A0A382GP31_9ZZZZ</name>
<organism evidence="2">
    <name type="scientific">marine metagenome</name>
    <dbReference type="NCBI Taxonomy" id="408172"/>
    <lineage>
        <taxon>unclassified sequences</taxon>
        <taxon>metagenomes</taxon>
        <taxon>ecological metagenomes</taxon>
    </lineage>
</organism>
<keyword evidence="1" id="KW-0812">Transmembrane</keyword>
<feature type="transmembrane region" description="Helical" evidence="1">
    <location>
        <begin position="93"/>
        <end position="118"/>
    </location>
</feature>
<keyword evidence="1" id="KW-1133">Transmembrane helix</keyword>